<dbReference type="Proteomes" id="UP001293593">
    <property type="component" value="Unassembled WGS sequence"/>
</dbReference>
<dbReference type="Gene3D" id="3.30.559.10">
    <property type="entry name" value="Chloramphenicol acetyltransferase-like domain"/>
    <property type="match status" value="1"/>
</dbReference>
<dbReference type="EMBL" id="JAWXYG010000002">
    <property type="protein sequence ID" value="KAK4281670.1"/>
    <property type="molecule type" value="Genomic_DNA"/>
</dbReference>
<gene>
    <name evidence="1" type="ORF">QN277_013133</name>
</gene>
<dbReference type="PANTHER" id="PTHR34375:SF3">
    <property type="entry name" value="CONDENSATION DOMAIN-CONTAINING PROTEIN"/>
    <property type="match status" value="1"/>
</dbReference>
<dbReference type="SUPFAM" id="SSF52777">
    <property type="entry name" value="CoA-dependent acyltransferases"/>
    <property type="match status" value="1"/>
</dbReference>
<dbReference type="InterPro" id="IPR023213">
    <property type="entry name" value="CAT-like_dom_sf"/>
</dbReference>
<dbReference type="PANTHER" id="PTHR34375">
    <property type="entry name" value="GATA ZINC FINGER PROTEIN-RELATED"/>
    <property type="match status" value="1"/>
</dbReference>
<reference evidence="1" key="1">
    <citation type="submission" date="2023-10" db="EMBL/GenBank/DDBJ databases">
        <title>Chromosome-level genome of the transformable northern wattle, Acacia crassicarpa.</title>
        <authorList>
            <person name="Massaro I."/>
            <person name="Sinha N.R."/>
            <person name="Poethig S."/>
            <person name="Leichty A.R."/>
        </authorList>
    </citation>
    <scope>NUCLEOTIDE SEQUENCE</scope>
    <source>
        <strain evidence="1">Acra3RX</strain>
        <tissue evidence="1">Leaf</tissue>
    </source>
</reference>
<keyword evidence="2" id="KW-1185">Reference proteome</keyword>
<accession>A0AAE1N1Q0</accession>
<dbReference type="Gene3D" id="3.30.559.30">
    <property type="entry name" value="Nonribosomal peptide synthetase, condensation domain"/>
    <property type="match status" value="1"/>
</dbReference>
<protein>
    <submittedName>
        <fullName evidence="1">Uncharacterized protein</fullName>
    </submittedName>
</protein>
<organism evidence="1 2">
    <name type="scientific">Acacia crassicarpa</name>
    <name type="common">northern wattle</name>
    <dbReference type="NCBI Taxonomy" id="499986"/>
    <lineage>
        <taxon>Eukaryota</taxon>
        <taxon>Viridiplantae</taxon>
        <taxon>Streptophyta</taxon>
        <taxon>Embryophyta</taxon>
        <taxon>Tracheophyta</taxon>
        <taxon>Spermatophyta</taxon>
        <taxon>Magnoliopsida</taxon>
        <taxon>eudicotyledons</taxon>
        <taxon>Gunneridae</taxon>
        <taxon>Pentapetalae</taxon>
        <taxon>rosids</taxon>
        <taxon>fabids</taxon>
        <taxon>Fabales</taxon>
        <taxon>Fabaceae</taxon>
        <taxon>Caesalpinioideae</taxon>
        <taxon>mimosoid clade</taxon>
        <taxon>Acacieae</taxon>
        <taxon>Acacia</taxon>
    </lineage>
</organism>
<sequence>MSCNVEDAGMGRAVGGSEYTWCRAVPGGTGIAVLAFLLSKPPLPSSLETALHKLQNTHPILSSTLHFNSNSKASSFSFLSSSDRTIPFLKVQSFDLSATSTHLLPHHDPPVSPFQQILEHQLNHSSWNHHHHSEHTNVPVLFASIYALPDKTWAVLLRLHVAACDRTTAASLLRELLPLTIEDKEGGGEGRKKKKETSSSKISLAMEDLVPSEKGIKKGVWARAMDMIAYSLNSFRLTNLNFEDTKGRRCSQVVRLQLNRTEADRVLAGCRKKGIKLCGALTAAGLMAAHGSKKGGKKYGVVTLVDCRSTLHPPLSPHNFGFYHAAILNTHVMKGEEESLWDVAERAYEAFSNSKKSNKHFSDMADINLLMRSAMDNPGLTSSSSLRSSIISLFEDTVVDDGDCEMQREVGLEDFMGCASVHGVGPSIAMFDTIRNGCLDCVCVYPSPLHSRQQMQQFVSTMKGILVRGGQLYA</sequence>
<comment type="caution">
    <text evidence="1">The sequence shown here is derived from an EMBL/GenBank/DDBJ whole genome shotgun (WGS) entry which is preliminary data.</text>
</comment>
<dbReference type="AlphaFoldDB" id="A0AAE1N1Q0"/>
<proteinExistence type="predicted"/>
<evidence type="ECO:0000313" key="1">
    <source>
        <dbReference type="EMBL" id="KAK4281670.1"/>
    </source>
</evidence>
<evidence type="ECO:0000313" key="2">
    <source>
        <dbReference type="Proteomes" id="UP001293593"/>
    </source>
</evidence>
<name>A0AAE1N1Q0_9FABA</name>